<reference evidence="2" key="1">
    <citation type="submission" date="2022-03" db="EMBL/GenBank/DDBJ databases">
        <authorList>
            <person name="Legras J.-L."/>
            <person name="Devillers H."/>
            <person name="Grondin C."/>
        </authorList>
    </citation>
    <scope>NUCLEOTIDE SEQUENCE</scope>
    <source>
        <strain evidence="2">CLIB 1423</strain>
    </source>
</reference>
<feature type="region of interest" description="Disordered" evidence="1">
    <location>
        <begin position="131"/>
        <end position="152"/>
    </location>
</feature>
<evidence type="ECO:0000313" key="3">
    <source>
        <dbReference type="Proteomes" id="UP000837801"/>
    </source>
</evidence>
<accession>A0A9P0QQE1</accession>
<dbReference type="AlphaFoldDB" id="A0A9P0QQE1"/>
<gene>
    <name evidence="2" type="ORF">CLIB1423_09S00760</name>
</gene>
<evidence type="ECO:0000256" key="1">
    <source>
        <dbReference type="SAM" id="MobiDB-lite"/>
    </source>
</evidence>
<dbReference type="Proteomes" id="UP000837801">
    <property type="component" value="Unassembled WGS sequence"/>
</dbReference>
<name>A0A9P0QQE1_9ASCO</name>
<dbReference type="OrthoDB" id="4024285at2759"/>
<protein>
    <submittedName>
        <fullName evidence="2">Glutamyl-tRNA(Gln) amidotransferase subunit F, mitochondrial</fullName>
    </submittedName>
</protein>
<organism evidence="2 3">
    <name type="scientific">[Candida] railenensis</name>
    <dbReference type="NCBI Taxonomy" id="45579"/>
    <lineage>
        <taxon>Eukaryota</taxon>
        <taxon>Fungi</taxon>
        <taxon>Dikarya</taxon>
        <taxon>Ascomycota</taxon>
        <taxon>Saccharomycotina</taxon>
        <taxon>Pichiomycetes</taxon>
        <taxon>Debaryomycetaceae</taxon>
        <taxon>Kurtzmaniella</taxon>
    </lineage>
</organism>
<sequence length="171" mass="19381">MLLRNLRRYSTTSRLTKEEVKALLKSTHWSIESLTASNQTGTDAIKPKTLSKMLKLSGFQESVSKEREQVLINSLRTQMGFINHLYDNQSDALAQTDEPLHSFRLLVSDHQPGSPLTLNDIKDQIKNQVPDSTKGETQEWGATHNSKSNIEGSKIDDEYFTVKPFSNEETK</sequence>
<proteinExistence type="predicted"/>
<dbReference type="EMBL" id="CAKXYY010000009">
    <property type="protein sequence ID" value="CAH2353008.1"/>
    <property type="molecule type" value="Genomic_DNA"/>
</dbReference>
<evidence type="ECO:0000313" key="2">
    <source>
        <dbReference type="EMBL" id="CAH2353008.1"/>
    </source>
</evidence>
<keyword evidence="3" id="KW-1185">Reference proteome</keyword>
<comment type="caution">
    <text evidence="2">The sequence shown here is derived from an EMBL/GenBank/DDBJ whole genome shotgun (WGS) entry which is preliminary data.</text>
</comment>
<dbReference type="Pfam" id="PF20977">
    <property type="entry name" value="GatF"/>
    <property type="match status" value="1"/>
</dbReference>